<protein>
    <submittedName>
        <fullName evidence="1">Uncharacterized protein</fullName>
    </submittedName>
</protein>
<dbReference type="Proteomes" id="UP000005561">
    <property type="component" value="Unassembled WGS sequence"/>
</dbReference>
<accession>C6L9M5</accession>
<evidence type="ECO:0000313" key="1">
    <source>
        <dbReference type="EMBL" id="EET62964.1"/>
    </source>
</evidence>
<name>C6L9M5_9FIRM</name>
<reference evidence="1" key="1">
    <citation type="submission" date="2009-07" db="EMBL/GenBank/DDBJ databases">
        <authorList>
            <person name="Weinstock G."/>
            <person name="Sodergren E."/>
            <person name="Clifton S."/>
            <person name="Fulton L."/>
            <person name="Fulton B."/>
            <person name="Courtney L."/>
            <person name="Fronick C."/>
            <person name="Harrison M."/>
            <person name="Strong C."/>
            <person name="Farmer C."/>
            <person name="Delahaunty K."/>
            <person name="Markovic C."/>
            <person name="Hall O."/>
            <person name="Minx P."/>
            <person name="Tomlinson C."/>
            <person name="Mitreva M."/>
            <person name="Nelson J."/>
            <person name="Hou S."/>
            <person name="Wollam A."/>
            <person name="Pepin K.H."/>
            <person name="Johnson M."/>
            <person name="Bhonagiri V."/>
            <person name="Nash W.E."/>
            <person name="Warren W."/>
            <person name="Chinwalla A."/>
            <person name="Mardis E.R."/>
            <person name="Wilson R.K."/>
        </authorList>
    </citation>
    <scope>NUCLEOTIDE SEQUENCE [LARGE SCALE GENOMIC DNA]</scope>
    <source>
        <strain evidence="1">DSM 14469</strain>
    </source>
</reference>
<keyword evidence="2" id="KW-1185">Reference proteome</keyword>
<evidence type="ECO:0000313" key="2">
    <source>
        <dbReference type="Proteomes" id="UP000005561"/>
    </source>
</evidence>
<comment type="caution">
    <text evidence="1">The sequence shown here is derived from an EMBL/GenBank/DDBJ whole genome shotgun (WGS) entry which is preliminary data.</text>
</comment>
<sequence>MLTINILKTKEQHEKNKRLLYCFQQITEKVIRKAGLSENTFVPHAICSLEL</sequence>
<dbReference type="EMBL" id="ACCL02000001">
    <property type="protein sequence ID" value="EET62964.1"/>
    <property type="molecule type" value="Genomic_DNA"/>
</dbReference>
<proteinExistence type="predicted"/>
<organism evidence="1 2">
    <name type="scientific">Marvinbryantia formatexigens DSM 14469</name>
    <dbReference type="NCBI Taxonomy" id="478749"/>
    <lineage>
        <taxon>Bacteria</taxon>
        <taxon>Bacillati</taxon>
        <taxon>Bacillota</taxon>
        <taxon>Clostridia</taxon>
        <taxon>Lachnospirales</taxon>
        <taxon>Lachnospiraceae</taxon>
        <taxon>Marvinbryantia</taxon>
    </lineage>
</organism>
<dbReference type="AlphaFoldDB" id="C6L9M5"/>
<gene>
    <name evidence="1" type="ORF">BRYFOR_05315</name>
</gene>